<protein>
    <recommendedName>
        <fullName evidence="3">ABM domain-containing protein</fullName>
    </recommendedName>
</protein>
<organism evidence="1 2">
    <name type="scientific">Elaphomyces granulatus</name>
    <dbReference type="NCBI Taxonomy" id="519963"/>
    <lineage>
        <taxon>Eukaryota</taxon>
        <taxon>Fungi</taxon>
        <taxon>Dikarya</taxon>
        <taxon>Ascomycota</taxon>
        <taxon>Pezizomycotina</taxon>
        <taxon>Eurotiomycetes</taxon>
        <taxon>Eurotiomycetidae</taxon>
        <taxon>Eurotiales</taxon>
        <taxon>Elaphomycetaceae</taxon>
        <taxon>Elaphomyces</taxon>
    </lineage>
</organism>
<name>A0A232LY47_9EURO</name>
<dbReference type="OrthoDB" id="3830579at2759"/>
<comment type="caution">
    <text evidence="1">The sequence shown here is derived from an EMBL/GenBank/DDBJ whole genome shotgun (WGS) entry which is preliminary data.</text>
</comment>
<dbReference type="EMBL" id="NPHW01003748">
    <property type="protein sequence ID" value="OXV09016.1"/>
    <property type="molecule type" value="Genomic_DNA"/>
</dbReference>
<dbReference type="AlphaFoldDB" id="A0A232LY47"/>
<evidence type="ECO:0008006" key="3">
    <source>
        <dbReference type="Google" id="ProtNLM"/>
    </source>
</evidence>
<keyword evidence="2" id="KW-1185">Reference proteome</keyword>
<sequence length="226" mass="24983">MSLGPVNEFVFFRLKPSVKPEEPDNLGGDRFLDVLRMARNQSEYMASAWGRTKEDENNVVLVTEWSNSKGATGVAALTPFLDPSREVIVIYVTLNPPALTANTLSKNPVTEIIALAFPNSMTSAEHMELDDAIGAFRVAMLEHMPEGIRAQSWSMGYIDRPGTMEHPNSPSGKALVLLMAIGWDSVEAHMAARKTSVFAEKISPIRQRMLPPLEGLEMKHVSFTKI</sequence>
<dbReference type="Proteomes" id="UP000243515">
    <property type="component" value="Unassembled WGS sequence"/>
</dbReference>
<proteinExistence type="predicted"/>
<evidence type="ECO:0000313" key="1">
    <source>
        <dbReference type="EMBL" id="OXV09016.1"/>
    </source>
</evidence>
<gene>
    <name evidence="1" type="ORF">Egran_03227</name>
</gene>
<reference evidence="1 2" key="1">
    <citation type="journal article" date="2015" name="Environ. Microbiol.">
        <title>Metagenome sequence of Elaphomyces granulatus from sporocarp tissue reveals Ascomycota ectomycorrhizal fingerprints of genome expansion and a Proteobacteria-rich microbiome.</title>
        <authorList>
            <person name="Quandt C.A."/>
            <person name="Kohler A."/>
            <person name="Hesse C.N."/>
            <person name="Sharpton T.J."/>
            <person name="Martin F."/>
            <person name="Spatafora J.W."/>
        </authorList>
    </citation>
    <scope>NUCLEOTIDE SEQUENCE [LARGE SCALE GENOMIC DNA]</scope>
    <source>
        <strain evidence="1 2">OSC145934</strain>
    </source>
</reference>
<accession>A0A232LY47</accession>
<evidence type="ECO:0000313" key="2">
    <source>
        <dbReference type="Proteomes" id="UP000243515"/>
    </source>
</evidence>